<proteinExistence type="predicted"/>
<evidence type="ECO:0000256" key="1">
    <source>
        <dbReference type="ARBA" id="ARBA00023015"/>
    </source>
</evidence>
<dbReference type="SMART" id="SM00418">
    <property type="entry name" value="HTH_ARSR"/>
    <property type="match status" value="1"/>
</dbReference>
<dbReference type="InterPro" id="IPR051011">
    <property type="entry name" value="Metal_resp_trans_reg"/>
</dbReference>
<feature type="domain" description="HTH arsR-type" evidence="4">
    <location>
        <begin position="6"/>
        <end position="94"/>
    </location>
</feature>
<keyword evidence="1" id="KW-0805">Transcription regulation</keyword>
<dbReference type="AlphaFoldDB" id="A0A419T9U0"/>
<gene>
    <name evidence="5" type="ORF">BET03_07910</name>
</gene>
<dbReference type="InterPro" id="IPR036388">
    <property type="entry name" value="WH-like_DNA-bd_sf"/>
</dbReference>
<evidence type="ECO:0000259" key="4">
    <source>
        <dbReference type="PROSITE" id="PS50987"/>
    </source>
</evidence>
<dbReference type="SUPFAM" id="SSF46785">
    <property type="entry name" value="Winged helix' DNA-binding domain"/>
    <property type="match status" value="1"/>
</dbReference>
<evidence type="ECO:0000313" key="5">
    <source>
        <dbReference type="EMBL" id="RKD34225.1"/>
    </source>
</evidence>
<organism evidence="5 6">
    <name type="scientific">Thermohalobacter berrensis</name>
    <dbReference type="NCBI Taxonomy" id="99594"/>
    <lineage>
        <taxon>Bacteria</taxon>
        <taxon>Bacillati</taxon>
        <taxon>Bacillota</taxon>
        <taxon>Tissierellia</taxon>
        <taxon>Tissierellales</taxon>
        <taxon>Thermohalobacteraceae</taxon>
        <taxon>Thermohalobacter</taxon>
    </lineage>
</organism>
<dbReference type="Pfam" id="PF01022">
    <property type="entry name" value="HTH_5"/>
    <property type="match status" value="1"/>
</dbReference>
<keyword evidence="6" id="KW-1185">Reference proteome</keyword>
<evidence type="ECO:0000256" key="2">
    <source>
        <dbReference type="ARBA" id="ARBA00023125"/>
    </source>
</evidence>
<dbReference type="InterPro" id="IPR011991">
    <property type="entry name" value="ArsR-like_HTH"/>
</dbReference>
<dbReference type="GO" id="GO:0003700">
    <property type="term" value="F:DNA-binding transcription factor activity"/>
    <property type="evidence" value="ECO:0007669"/>
    <property type="project" value="InterPro"/>
</dbReference>
<dbReference type="PROSITE" id="PS50987">
    <property type="entry name" value="HTH_ARSR_2"/>
    <property type="match status" value="1"/>
</dbReference>
<dbReference type="InterPro" id="IPR036390">
    <property type="entry name" value="WH_DNA-bd_sf"/>
</dbReference>
<dbReference type="EMBL" id="MCIB01000002">
    <property type="protein sequence ID" value="RKD34225.1"/>
    <property type="molecule type" value="Genomic_DNA"/>
</dbReference>
<keyword evidence="2" id="KW-0238">DNA-binding</keyword>
<dbReference type="GO" id="GO:0003677">
    <property type="term" value="F:DNA binding"/>
    <property type="evidence" value="ECO:0007669"/>
    <property type="project" value="UniProtKB-KW"/>
</dbReference>
<dbReference type="CDD" id="cd00090">
    <property type="entry name" value="HTH_ARSR"/>
    <property type="match status" value="1"/>
</dbReference>
<evidence type="ECO:0000313" key="6">
    <source>
        <dbReference type="Proteomes" id="UP000284177"/>
    </source>
</evidence>
<dbReference type="Gene3D" id="1.10.10.10">
    <property type="entry name" value="Winged helix-like DNA-binding domain superfamily/Winged helix DNA-binding domain"/>
    <property type="match status" value="1"/>
</dbReference>
<accession>A0A419T9U0</accession>
<sequence length="94" mass="10636">MNNTMDKMSDFERKAEILKAISHPIRLCIVKGLIEEEGKNVTNIQNCLGAPQSIISQHLSKLKAAGIVKGERSGVEIKYYVINDYVKEIIRIMF</sequence>
<dbReference type="InterPro" id="IPR001845">
    <property type="entry name" value="HTH_ArsR_DNA-bd_dom"/>
</dbReference>
<reference evidence="5 6" key="1">
    <citation type="submission" date="2016-08" db="EMBL/GenBank/DDBJ databases">
        <title>Novel Firmicutes and Novel Genomes.</title>
        <authorList>
            <person name="Poppleton D.I."/>
            <person name="Gribaldo S."/>
        </authorList>
    </citation>
    <scope>NUCLEOTIDE SEQUENCE [LARGE SCALE GENOMIC DNA]</scope>
    <source>
        <strain evidence="5 6">CTT3</strain>
    </source>
</reference>
<name>A0A419T9U0_9FIRM</name>
<dbReference type="NCBIfam" id="NF033788">
    <property type="entry name" value="HTH_metalloreg"/>
    <property type="match status" value="1"/>
</dbReference>
<evidence type="ECO:0000256" key="3">
    <source>
        <dbReference type="ARBA" id="ARBA00023163"/>
    </source>
</evidence>
<comment type="caution">
    <text evidence="5">The sequence shown here is derived from an EMBL/GenBank/DDBJ whole genome shotgun (WGS) entry which is preliminary data.</text>
</comment>
<dbReference type="PANTHER" id="PTHR43132:SF2">
    <property type="entry name" value="ARSENICAL RESISTANCE OPERON REPRESSOR ARSR-RELATED"/>
    <property type="match status" value="1"/>
</dbReference>
<dbReference type="PANTHER" id="PTHR43132">
    <property type="entry name" value="ARSENICAL RESISTANCE OPERON REPRESSOR ARSR-RELATED"/>
    <property type="match status" value="1"/>
</dbReference>
<keyword evidence="3" id="KW-0804">Transcription</keyword>
<dbReference type="Proteomes" id="UP000284177">
    <property type="component" value="Unassembled WGS sequence"/>
</dbReference>
<protein>
    <submittedName>
        <fullName evidence="5">Transcriptional regulator</fullName>
    </submittedName>
</protein>
<dbReference type="PRINTS" id="PR00778">
    <property type="entry name" value="HTHARSR"/>
</dbReference>